<dbReference type="AlphaFoldDB" id="A0A7W7ZMX2"/>
<reference evidence="5 6" key="1">
    <citation type="submission" date="2020-08" db="EMBL/GenBank/DDBJ databases">
        <title>Genomic Encyclopedia of Type Strains, Phase IV (KMG-V): Genome sequencing to study the core and pangenomes of soil and plant-associated prokaryotes.</title>
        <authorList>
            <person name="Whitman W."/>
        </authorList>
    </citation>
    <scope>NUCLEOTIDE SEQUENCE [LARGE SCALE GENOMIC DNA]</scope>
    <source>
        <strain evidence="5 6">X5P3</strain>
    </source>
</reference>
<feature type="region of interest" description="Disordered" evidence="2">
    <location>
        <begin position="32"/>
        <end position="56"/>
    </location>
</feature>
<evidence type="ECO:0000313" key="6">
    <source>
        <dbReference type="Proteomes" id="UP000584867"/>
    </source>
</evidence>
<comment type="caution">
    <text evidence="5">The sequence shown here is derived from an EMBL/GenBank/DDBJ whole genome shotgun (WGS) entry which is preliminary data.</text>
</comment>
<dbReference type="RefSeq" id="WP_184253581.1">
    <property type="nucleotide sequence ID" value="NZ_JACHIO010000004.1"/>
</dbReference>
<dbReference type="InterPro" id="IPR004846">
    <property type="entry name" value="T2SS/T3SS_dom"/>
</dbReference>
<gene>
    <name evidence="5" type="ORF">HDF15_001180</name>
</gene>
<keyword evidence="3" id="KW-0732">Signal</keyword>
<feature type="chain" id="PRO_5030608749" evidence="3">
    <location>
        <begin position="31"/>
        <end position="277"/>
    </location>
</feature>
<protein>
    <submittedName>
        <fullName evidence="5">Type II secretory pathway component GspD/PulD (Secretin)</fullName>
    </submittedName>
</protein>
<name>A0A7W7ZMX2_9BACT</name>
<dbReference type="Proteomes" id="UP000584867">
    <property type="component" value="Unassembled WGS sequence"/>
</dbReference>
<sequence length="277" mass="30180">MTTKHIHRIGSRALLALALTILPLGFTAHAQDSAPSQEKSEQDQSAATPKPKSREEYMAPYRIPSVEFTHMIYLNNVTQQNDANEILVALRNMLYPGMKVYLVTSQNAIAIEGPPDQVALASKIVKDLDLPHKAYRLTYTFTESDSGKRIGVEHFSLVAVDGQMTSLKQGSKVPVATGSYDDGKNGMQTQFTYLDIGININSTINQVANGLRLKSKVEQSGVGETQTIQGVQEPVIRQSVLEGNFNVALGKPLALGQIDVPGSTRHLDIEVVAELIP</sequence>
<dbReference type="GO" id="GO:0009306">
    <property type="term" value="P:protein secretion"/>
    <property type="evidence" value="ECO:0007669"/>
    <property type="project" value="InterPro"/>
</dbReference>
<proteinExistence type="inferred from homology"/>
<comment type="similarity">
    <text evidence="1">Belongs to the bacterial secretin family.</text>
</comment>
<accession>A0A7W7ZMX2</accession>
<dbReference type="EMBL" id="JACHIO010000004">
    <property type="protein sequence ID" value="MBB5062843.1"/>
    <property type="molecule type" value="Genomic_DNA"/>
</dbReference>
<feature type="domain" description="Type II/III secretion system secretin-like" evidence="4">
    <location>
        <begin position="156"/>
        <end position="256"/>
    </location>
</feature>
<evidence type="ECO:0000259" key="4">
    <source>
        <dbReference type="Pfam" id="PF00263"/>
    </source>
</evidence>
<dbReference type="Pfam" id="PF00263">
    <property type="entry name" value="Secretin"/>
    <property type="match status" value="1"/>
</dbReference>
<evidence type="ECO:0000313" key="5">
    <source>
        <dbReference type="EMBL" id="MBB5062843.1"/>
    </source>
</evidence>
<feature type="signal peptide" evidence="3">
    <location>
        <begin position="1"/>
        <end position="30"/>
    </location>
</feature>
<organism evidence="5 6">
    <name type="scientific">Granulicella mallensis</name>
    <dbReference type="NCBI Taxonomy" id="940614"/>
    <lineage>
        <taxon>Bacteria</taxon>
        <taxon>Pseudomonadati</taxon>
        <taxon>Acidobacteriota</taxon>
        <taxon>Terriglobia</taxon>
        <taxon>Terriglobales</taxon>
        <taxon>Acidobacteriaceae</taxon>
        <taxon>Granulicella</taxon>
    </lineage>
</organism>
<evidence type="ECO:0000256" key="2">
    <source>
        <dbReference type="SAM" id="MobiDB-lite"/>
    </source>
</evidence>
<feature type="compositionally biased region" description="Polar residues" evidence="2">
    <location>
        <begin position="33"/>
        <end position="47"/>
    </location>
</feature>
<evidence type="ECO:0000256" key="3">
    <source>
        <dbReference type="SAM" id="SignalP"/>
    </source>
</evidence>
<evidence type="ECO:0000256" key="1">
    <source>
        <dbReference type="RuleBase" id="RU004003"/>
    </source>
</evidence>